<keyword evidence="3" id="KW-0238">DNA-binding</keyword>
<keyword evidence="4" id="KW-1185">Reference proteome</keyword>
<dbReference type="Gene3D" id="1.10.10.10">
    <property type="entry name" value="Winged helix-like DNA-binding domain superfamily/Winged helix DNA-binding domain"/>
    <property type="match status" value="1"/>
</dbReference>
<feature type="region of interest" description="Disordered" evidence="1">
    <location>
        <begin position="542"/>
        <end position="564"/>
    </location>
</feature>
<feature type="domain" description="HTH arsR-type" evidence="2">
    <location>
        <begin position="563"/>
        <end position="594"/>
    </location>
</feature>
<accession>A0A542DVS3</accession>
<evidence type="ECO:0000313" key="4">
    <source>
        <dbReference type="Proteomes" id="UP000317893"/>
    </source>
</evidence>
<comment type="caution">
    <text evidence="3">The sequence shown here is derived from an EMBL/GenBank/DDBJ whole genome shotgun (WGS) entry which is preliminary data.</text>
</comment>
<gene>
    <name evidence="3" type="ORF">FB458_0263</name>
</gene>
<dbReference type="SUPFAM" id="SSF56747">
    <property type="entry name" value="Prim-pol domain"/>
    <property type="match status" value="1"/>
</dbReference>
<feature type="region of interest" description="Disordered" evidence="1">
    <location>
        <begin position="669"/>
        <end position="689"/>
    </location>
</feature>
<reference evidence="3 4" key="1">
    <citation type="submission" date="2019-06" db="EMBL/GenBank/DDBJ databases">
        <title>Sequencing the genomes of 1000 actinobacteria strains.</title>
        <authorList>
            <person name="Klenk H.-P."/>
        </authorList>
    </citation>
    <scope>NUCLEOTIDE SEQUENCE [LARGE SCALE GENOMIC DNA]</scope>
    <source>
        <strain evidence="3 4">DSM 18607</strain>
    </source>
</reference>
<name>A0A542DVS3_9MICO</name>
<protein>
    <submittedName>
        <fullName evidence="3">DNA-binding transcriptional ArsR family regulator</fullName>
    </submittedName>
</protein>
<proteinExistence type="predicted"/>
<dbReference type="SUPFAM" id="SSF46785">
    <property type="entry name" value="Winged helix' DNA-binding domain"/>
    <property type="match status" value="1"/>
</dbReference>
<evidence type="ECO:0000313" key="3">
    <source>
        <dbReference type="EMBL" id="TQJ07209.1"/>
    </source>
</evidence>
<dbReference type="AlphaFoldDB" id="A0A542DVS3"/>
<dbReference type="Pfam" id="PF01022">
    <property type="entry name" value="HTH_5"/>
    <property type="match status" value="1"/>
</dbReference>
<dbReference type="GO" id="GO:0003700">
    <property type="term" value="F:DNA-binding transcription factor activity"/>
    <property type="evidence" value="ECO:0007669"/>
    <property type="project" value="InterPro"/>
</dbReference>
<dbReference type="Proteomes" id="UP000317893">
    <property type="component" value="Unassembled WGS sequence"/>
</dbReference>
<evidence type="ECO:0000259" key="2">
    <source>
        <dbReference type="Pfam" id="PF01022"/>
    </source>
</evidence>
<dbReference type="InterPro" id="IPR011991">
    <property type="entry name" value="ArsR-like_HTH"/>
</dbReference>
<dbReference type="InterPro" id="IPR001845">
    <property type="entry name" value="HTH_ArsR_DNA-bd_dom"/>
</dbReference>
<organism evidence="3 4">
    <name type="scientific">Lapillicoccus jejuensis</name>
    <dbReference type="NCBI Taxonomy" id="402171"/>
    <lineage>
        <taxon>Bacteria</taxon>
        <taxon>Bacillati</taxon>
        <taxon>Actinomycetota</taxon>
        <taxon>Actinomycetes</taxon>
        <taxon>Micrococcales</taxon>
        <taxon>Intrasporangiaceae</taxon>
        <taxon>Lapillicoccus</taxon>
    </lineage>
</organism>
<dbReference type="InterPro" id="IPR036390">
    <property type="entry name" value="WH_DNA-bd_sf"/>
</dbReference>
<dbReference type="GO" id="GO:0003677">
    <property type="term" value="F:DNA binding"/>
    <property type="evidence" value="ECO:0007669"/>
    <property type="project" value="UniProtKB-KW"/>
</dbReference>
<evidence type="ECO:0000256" key="1">
    <source>
        <dbReference type="SAM" id="MobiDB-lite"/>
    </source>
</evidence>
<dbReference type="InterPro" id="IPR036388">
    <property type="entry name" value="WH-like_DNA-bd_sf"/>
</dbReference>
<dbReference type="EMBL" id="VFMN01000001">
    <property type="protein sequence ID" value="TQJ07209.1"/>
    <property type="molecule type" value="Genomic_DNA"/>
</dbReference>
<dbReference type="CDD" id="cd00090">
    <property type="entry name" value="HTH_ARSR"/>
    <property type="match status" value="1"/>
</dbReference>
<sequence>MKEQRGRPGSDPGAAVSQVVANPKLVSTIGDPADTRPSPRQPMGGARSSRTRFAATPGSQATGSGWRQADVEQLVQLGLPLIPVGPHKSSLVRWRLGARDYVHDPPTLGEVDEWADTLGPAGWAVLCGGPAAIVVLDIEEPGWSDRGPQGEGIRAVVSSLPSTCLRTSPSGGRHAYLRVLDGPAPDGRGGHLVERKSEGDSGATTLLAELRAERQYAVILGPGRGFLQRTFMPHGVTRAQLDDIMAKLRDLSDGQRHTPSRTVSGGSDPVSGRNWLDLLPPAEPCRVVLAQTEVVMKLLAADSLTPAILAPVLRLIGLVQDGHQGVPEELCMLRTEFLHRVNLRGTRPGGREAAAGQWERSISGAVRKVEPPRWLSARERRVCACWVEHVVALHHSARPPLTSKGRARTSEELVIQHVASWATSTGRPIVRQSQRQISLAVGIGLKSVNSTIRRIEQQGWVVRHSRPAGSIDGLELAVPVDLRGTTKYFSAELPSVVPLMDRALHPLFGSRGLGPGPAETFSHLAEHHRRLMRGYLVRVSPGTISDPPGRPPSARPLPAAGKGPGRTVAELVELTGKTRRTVRHHLRRLNEVGLAFCDSSERWWRYRAHPDWVAERYRIGDVTPVRRDLYDRQRRAWFRPQLASGRVKRLHEDGVHKYVDRVSGEIRWIDTNPPDTGPRAQGQTTRTPE</sequence>
<feature type="region of interest" description="Disordered" evidence="1">
    <location>
        <begin position="1"/>
        <end position="66"/>
    </location>
</feature>